<gene>
    <name evidence="2" type="ORF">CYLTODRAFT_420528</name>
</gene>
<feature type="domain" description="DUF6593" evidence="1">
    <location>
        <begin position="15"/>
        <end position="184"/>
    </location>
</feature>
<proteinExistence type="predicted"/>
<evidence type="ECO:0000313" key="3">
    <source>
        <dbReference type="Proteomes" id="UP000054007"/>
    </source>
</evidence>
<accession>A0A0D7BHD4</accession>
<dbReference type="Proteomes" id="UP000054007">
    <property type="component" value="Unassembled WGS sequence"/>
</dbReference>
<keyword evidence="3" id="KW-1185">Reference proteome</keyword>
<sequence>MVNLYLSSGGCVIRSTYATSDGTVLYKAETPYRIGSRTTSILSLLPSDIPNNSTDGTAAGGPGRYAALAHIEWKGLSAPNTIRYGGQEHDAKVFLKKEGWSWRGRHRIFTAADGKQYQWIMGMYRPRLVTFDDKQETVALFHRRRLGLLTRNKGPPYLEVMPEGEDMLDLIVVTFIYIEKVRKDRERASRSSGGGG</sequence>
<protein>
    <recommendedName>
        <fullName evidence="1">DUF6593 domain-containing protein</fullName>
    </recommendedName>
</protein>
<reference evidence="2 3" key="1">
    <citation type="journal article" date="2015" name="Fungal Genet. Biol.">
        <title>Evolution of novel wood decay mechanisms in Agaricales revealed by the genome sequences of Fistulina hepatica and Cylindrobasidium torrendii.</title>
        <authorList>
            <person name="Floudas D."/>
            <person name="Held B.W."/>
            <person name="Riley R."/>
            <person name="Nagy L.G."/>
            <person name="Koehler G."/>
            <person name="Ransdell A.S."/>
            <person name="Younus H."/>
            <person name="Chow J."/>
            <person name="Chiniquy J."/>
            <person name="Lipzen A."/>
            <person name="Tritt A."/>
            <person name="Sun H."/>
            <person name="Haridas S."/>
            <person name="LaButti K."/>
            <person name="Ohm R.A."/>
            <person name="Kues U."/>
            <person name="Blanchette R.A."/>
            <person name="Grigoriev I.V."/>
            <person name="Minto R.E."/>
            <person name="Hibbett D.S."/>
        </authorList>
    </citation>
    <scope>NUCLEOTIDE SEQUENCE [LARGE SCALE GENOMIC DNA]</scope>
    <source>
        <strain evidence="2 3">FP15055 ss-10</strain>
    </source>
</reference>
<dbReference type="EMBL" id="KN880481">
    <property type="protein sequence ID" value="KIY69585.1"/>
    <property type="molecule type" value="Genomic_DNA"/>
</dbReference>
<evidence type="ECO:0000259" key="1">
    <source>
        <dbReference type="Pfam" id="PF20236"/>
    </source>
</evidence>
<dbReference type="Pfam" id="PF20236">
    <property type="entry name" value="DUF6593"/>
    <property type="match status" value="1"/>
</dbReference>
<dbReference type="InterPro" id="IPR046528">
    <property type="entry name" value="DUF6593"/>
</dbReference>
<organism evidence="2 3">
    <name type="scientific">Cylindrobasidium torrendii FP15055 ss-10</name>
    <dbReference type="NCBI Taxonomy" id="1314674"/>
    <lineage>
        <taxon>Eukaryota</taxon>
        <taxon>Fungi</taxon>
        <taxon>Dikarya</taxon>
        <taxon>Basidiomycota</taxon>
        <taxon>Agaricomycotina</taxon>
        <taxon>Agaricomycetes</taxon>
        <taxon>Agaricomycetidae</taxon>
        <taxon>Agaricales</taxon>
        <taxon>Marasmiineae</taxon>
        <taxon>Physalacriaceae</taxon>
        <taxon>Cylindrobasidium</taxon>
    </lineage>
</organism>
<dbReference type="AlphaFoldDB" id="A0A0D7BHD4"/>
<evidence type="ECO:0000313" key="2">
    <source>
        <dbReference type="EMBL" id="KIY69585.1"/>
    </source>
</evidence>
<dbReference type="OrthoDB" id="3360976at2759"/>
<name>A0A0D7BHD4_9AGAR</name>